<reference evidence="6" key="1">
    <citation type="submission" date="2021-02" db="EMBL/GenBank/DDBJ databases">
        <authorList>
            <person name="Nowell W R."/>
        </authorList>
    </citation>
    <scope>NUCLEOTIDE SEQUENCE</scope>
</reference>
<dbReference type="Gene3D" id="1.10.10.10">
    <property type="entry name" value="Winged helix-like DNA-binding domain superfamily/Winged helix DNA-binding domain"/>
    <property type="match status" value="1"/>
</dbReference>
<dbReference type="AlphaFoldDB" id="A0A821J354"/>
<keyword evidence="3" id="KW-0347">Helicase</keyword>
<evidence type="ECO:0000256" key="2">
    <source>
        <dbReference type="ARBA" id="ARBA00022801"/>
    </source>
</evidence>
<dbReference type="SUPFAM" id="SSF46785">
    <property type="entry name" value="Winged helix' DNA-binding domain"/>
    <property type="match status" value="1"/>
</dbReference>
<dbReference type="Pfam" id="PF23445">
    <property type="entry name" value="WHD_SNRNP200"/>
    <property type="match status" value="1"/>
</dbReference>
<dbReference type="EMBL" id="CAJOBP010035789">
    <property type="protein sequence ID" value="CAF4711756.1"/>
    <property type="molecule type" value="Genomic_DNA"/>
</dbReference>
<evidence type="ECO:0000313" key="7">
    <source>
        <dbReference type="Proteomes" id="UP000663873"/>
    </source>
</evidence>
<dbReference type="SUPFAM" id="SSF52540">
    <property type="entry name" value="P-loop containing nucleoside triphosphate hydrolases"/>
    <property type="match status" value="1"/>
</dbReference>
<dbReference type="InterPro" id="IPR004179">
    <property type="entry name" value="Sec63-dom"/>
</dbReference>
<comment type="caution">
    <text evidence="6">The sequence shown here is derived from an EMBL/GenBank/DDBJ whole genome shotgun (WGS) entry which is preliminary data.</text>
</comment>
<protein>
    <recommendedName>
        <fullName evidence="5">SEC63 domain-containing protein</fullName>
    </recommendedName>
</protein>
<dbReference type="Pfam" id="PF02889">
    <property type="entry name" value="Sec63"/>
    <property type="match status" value="1"/>
</dbReference>
<dbReference type="PANTHER" id="PTHR47961:SF13">
    <property type="entry name" value="ACTIVATING SIGNAL COINTEGRATOR 1 COMPLEX SUBUNIT 3"/>
    <property type="match status" value="1"/>
</dbReference>
<dbReference type="FunFam" id="1.10.10.10:FF:000024">
    <property type="entry name" value="U5 small nuclear ribonucleoprotein helicase"/>
    <property type="match status" value="1"/>
</dbReference>
<dbReference type="InterPro" id="IPR057842">
    <property type="entry name" value="WH_MER3"/>
</dbReference>
<evidence type="ECO:0000259" key="5">
    <source>
        <dbReference type="SMART" id="SM00973"/>
    </source>
</evidence>
<proteinExistence type="predicted"/>
<dbReference type="Gene3D" id="3.40.50.300">
    <property type="entry name" value="P-loop containing nucleotide triphosphate hydrolases"/>
    <property type="match status" value="1"/>
</dbReference>
<evidence type="ECO:0000256" key="4">
    <source>
        <dbReference type="ARBA" id="ARBA00022840"/>
    </source>
</evidence>
<dbReference type="GO" id="GO:0016787">
    <property type="term" value="F:hydrolase activity"/>
    <property type="evidence" value="ECO:0007669"/>
    <property type="project" value="UniProtKB-KW"/>
</dbReference>
<evidence type="ECO:0000256" key="1">
    <source>
        <dbReference type="ARBA" id="ARBA00022741"/>
    </source>
</evidence>
<keyword evidence="1" id="KW-0547">Nucleotide-binding</keyword>
<dbReference type="InterPro" id="IPR027417">
    <property type="entry name" value="P-loop_NTPase"/>
</dbReference>
<dbReference type="Gene3D" id="1.10.3380.10">
    <property type="entry name" value="Sec63 N-terminal domain-like domain"/>
    <property type="match status" value="1"/>
</dbReference>
<sequence>GTELYDSKRGSFVDLSILDVLQIFGRAGRPQFDTNGHGIILTTYEKLQHYLSLLTRQNPIESQFISHLTDNLNAEVVLGTVATVAEACSWLRYTYLHVRMHASPITYGINASMYAADPMLHSFQRDIIAKAAQELDKAHMVRFEEKTGYLFATDLGRTASHYYINYVTIETINERLSNRYMSEAELIELASLADEFSQLKIRDDELDELDLLYNSQCRVPVKGGVENVHGKTNILIQAYISRAQLHSFSLVSDMSYVNQNVVRLIRALFEVVL</sequence>
<keyword evidence="4" id="KW-0067">ATP-binding</keyword>
<evidence type="ECO:0000256" key="3">
    <source>
        <dbReference type="ARBA" id="ARBA00022806"/>
    </source>
</evidence>
<gene>
    <name evidence="6" type="ORF">UJA718_LOCUS36777</name>
</gene>
<keyword evidence="7" id="KW-1185">Reference proteome</keyword>
<dbReference type="InterPro" id="IPR036388">
    <property type="entry name" value="WH-like_DNA-bd_sf"/>
</dbReference>
<dbReference type="SMART" id="SM00973">
    <property type="entry name" value="Sec63"/>
    <property type="match status" value="1"/>
</dbReference>
<evidence type="ECO:0000313" key="6">
    <source>
        <dbReference type="EMBL" id="CAF4711756.1"/>
    </source>
</evidence>
<name>A0A821J354_9BILA</name>
<dbReference type="PANTHER" id="PTHR47961">
    <property type="entry name" value="DNA POLYMERASE THETA, PUTATIVE (AFU_ORTHOLOGUE AFUA_1G05260)-RELATED"/>
    <property type="match status" value="1"/>
</dbReference>
<dbReference type="GO" id="GO:0005524">
    <property type="term" value="F:ATP binding"/>
    <property type="evidence" value="ECO:0007669"/>
    <property type="project" value="UniProtKB-KW"/>
</dbReference>
<feature type="non-terminal residue" evidence="6">
    <location>
        <position position="273"/>
    </location>
</feature>
<dbReference type="Proteomes" id="UP000663873">
    <property type="component" value="Unassembled WGS sequence"/>
</dbReference>
<dbReference type="InterPro" id="IPR036390">
    <property type="entry name" value="WH_DNA-bd_sf"/>
</dbReference>
<dbReference type="SUPFAM" id="SSF158702">
    <property type="entry name" value="Sec63 N-terminal domain-like"/>
    <property type="match status" value="1"/>
</dbReference>
<dbReference type="InterPro" id="IPR050474">
    <property type="entry name" value="Hel308_SKI2-like"/>
</dbReference>
<keyword evidence="2" id="KW-0378">Hydrolase</keyword>
<feature type="non-terminal residue" evidence="6">
    <location>
        <position position="1"/>
    </location>
</feature>
<accession>A0A821J354</accession>
<dbReference type="GO" id="GO:0004386">
    <property type="term" value="F:helicase activity"/>
    <property type="evidence" value="ECO:0007669"/>
    <property type="project" value="UniProtKB-KW"/>
</dbReference>
<organism evidence="6 7">
    <name type="scientific">Rotaria socialis</name>
    <dbReference type="NCBI Taxonomy" id="392032"/>
    <lineage>
        <taxon>Eukaryota</taxon>
        <taxon>Metazoa</taxon>
        <taxon>Spiralia</taxon>
        <taxon>Gnathifera</taxon>
        <taxon>Rotifera</taxon>
        <taxon>Eurotatoria</taxon>
        <taxon>Bdelloidea</taxon>
        <taxon>Philodinida</taxon>
        <taxon>Philodinidae</taxon>
        <taxon>Rotaria</taxon>
    </lineage>
</organism>
<feature type="domain" description="SEC63" evidence="5">
    <location>
        <begin position="152"/>
        <end position="273"/>
    </location>
</feature>